<keyword evidence="1" id="KW-0560">Oxidoreductase</keyword>
<dbReference type="InterPro" id="IPR050463">
    <property type="entry name" value="Gfo/Idh/MocA_oxidrdct_glycsds"/>
</dbReference>
<dbReference type="SUPFAM" id="SSF51735">
    <property type="entry name" value="NAD(P)-binding Rossmann-fold domains"/>
    <property type="match status" value="1"/>
</dbReference>
<dbReference type="SUPFAM" id="SSF55347">
    <property type="entry name" value="Glyceraldehyde-3-phosphate dehydrogenase-like, C-terminal domain"/>
    <property type="match status" value="1"/>
</dbReference>
<proteinExistence type="predicted"/>
<feature type="domain" description="Gfo/Idh/MocA-like oxidoreductase N-terminal" evidence="2">
    <location>
        <begin position="5"/>
        <end position="123"/>
    </location>
</feature>
<dbReference type="Pfam" id="PF02894">
    <property type="entry name" value="GFO_IDH_MocA_C"/>
    <property type="match status" value="1"/>
</dbReference>
<name>A0A382HWJ2_9ZZZZ</name>
<dbReference type="GO" id="GO:0016491">
    <property type="term" value="F:oxidoreductase activity"/>
    <property type="evidence" value="ECO:0007669"/>
    <property type="project" value="UniProtKB-KW"/>
</dbReference>
<dbReference type="InterPro" id="IPR004104">
    <property type="entry name" value="Gfo/Idh/MocA-like_OxRdtase_C"/>
</dbReference>
<evidence type="ECO:0000256" key="1">
    <source>
        <dbReference type="ARBA" id="ARBA00023002"/>
    </source>
</evidence>
<dbReference type="PANTHER" id="PTHR43818:SF11">
    <property type="entry name" value="BCDNA.GH03377"/>
    <property type="match status" value="1"/>
</dbReference>
<evidence type="ECO:0000259" key="2">
    <source>
        <dbReference type="Pfam" id="PF01408"/>
    </source>
</evidence>
<dbReference type="GO" id="GO:0000166">
    <property type="term" value="F:nucleotide binding"/>
    <property type="evidence" value="ECO:0007669"/>
    <property type="project" value="InterPro"/>
</dbReference>
<dbReference type="Pfam" id="PF01408">
    <property type="entry name" value="GFO_IDH_MocA"/>
    <property type="match status" value="1"/>
</dbReference>
<gene>
    <name evidence="4" type="ORF">METZ01_LOCUS244403</name>
</gene>
<feature type="domain" description="Gfo/Idh/MocA-like oxidoreductase C-terminal" evidence="3">
    <location>
        <begin position="157"/>
        <end position="354"/>
    </location>
</feature>
<dbReference type="AlphaFoldDB" id="A0A382HWJ2"/>
<dbReference type="Gene3D" id="3.40.50.720">
    <property type="entry name" value="NAD(P)-binding Rossmann-like Domain"/>
    <property type="match status" value="1"/>
</dbReference>
<evidence type="ECO:0000313" key="4">
    <source>
        <dbReference type="EMBL" id="SVB91549.1"/>
    </source>
</evidence>
<sequence length="376" mass="42407">MKIYRVAIIGLGGMDNNHALAVTADNSCQLVGGAEIDPKRAHAWKERFGVEAVFDDYEKMLDQLEPDIIINSTQSPLHHAPTLAAARRGIHIFCEKPMARNLVQADEMVQVCDKYKVKLAINHIKRASLYNDLVLDLIKGGEIGQLIRLKAIDKGGRKSGNALMAMGTHLYDWMRLFAGDVEWAHAHLLQLDGRESTVYDIKDAQEINPKDQNDGLVLGERCFASFRFKSGIHADAAFLAETQGNDRGYGIDLIGTEGRIAVRESVGTTMFIHRGQHHLPEQKWEQIHIETEDNNGEGQPRKNRGRLFLQRLMIRDLIAAIEEDRDPAASGRGGVASMEMVNLTWESHRRKERVYAPLTFREHPLECWRREEGVDS</sequence>
<evidence type="ECO:0000259" key="3">
    <source>
        <dbReference type="Pfam" id="PF02894"/>
    </source>
</evidence>
<evidence type="ECO:0008006" key="5">
    <source>
        <dbReference type="Google" id="ProtNLM"/>
    </source>
</evidence>
<dbReference type="Gene3D" id="3.30.360.10">
    <property type="entry name" value="Dihydrodipicolinate Reductase, domain 2"/>
    <property type="match status" value="1"/>
</dbReference>
<organism evidence="4">
    <name type="scientific">marine metagenome</name>
    <dbReference type="NCBI Taxonomy" id="408172"/>
    <lineage>
        <taxon>unclassified sequences</taxon>
        <taxon>metagenomes</taxon>
        <taxon>ecological metagenomes</taxon>
    </lineage>
</organism>
<reference evidence="4" key="1">
    <citation type="submission" date="2018-05" db="EMBL/GenBank/DDBJ databases">
        <authorList>
            <person name="Lanie J.A."/>
            <person name="Ng W.-L."/>
            <person name="Kazmierczak K.M."/>
            <person name="Andrzejewski T.M."/>
            <person name="Davidsen T.M."/>
            <person name="Wayne K.J."/>
            <person name="Tettelin H."/>
            <person name="Glass J.I."/>
            <person name="Rusch D."/>
            <person name="Podicherti R."/>
            <person name="Tsui H.-C.T."/>
            <person name="Winkler M.E."/>
        </authorList>
    </citation>
    <scope>NUCLEOTIDE SEQUENCE</scope>
</reference>
<accession>A0A382HWJ2</accession>
<protein>
    <recommendedName>
        <fullName evidence="5">Gfo/Idh/MocA-like oxidoreductase N-terminal domain-containing protein</fullName>
    </recommendedName>
</protein>
<dbReference type="InterPro" id="IPR036291">
    <property type="entry name" value="NAD(P)-bd_dom_sf"/>
</dbReference>
<dbReference type="PANTHER" id="PTHR43818">
    <property type="entry name" value="BCDNA.GH03377"/>
    <property type="match status" value="1"/>
</dbReference>
<dbReference type="InterPro" id="IPR000683">
    <property type="entry name" value="Gfo/Idh/MocA-like_OxRdtase_N"/>
</dbReference>
<dbReference type="EMBL" id="UINC01063671">
    <property type="protein sequence ID" value="SVB91549.1"/>
    <property type="molecule type" value="Genomic_DNA"/>
</dbReference>